<protein>
    <submittedName>
        <fullName evidence="3">Flavin reductase family protein</fullName>
        <ecNumber evidence="3">1.-.-.-</ecNumber>
    </submittedName>
</protein>
<name>A0ABV1KZ73_9BACL</name>
<evidence type="ECO:0000313" key="4">
    <source>
        <dbReference type="Proteomes" id="UP001493487"/>
    </source>
</evidence>
<dbReference type="PANTHER" id="PTHR30466">
    <property type="entry name" value="FLAVIN REDUCTASE"/>
    <property type="match status" value="1"/>
</dbReference>
<dbReference type="InterPro" id="IPR050268">
    <property type="entry name" value="NADH-dep_flavin_reductase"/>
</dbReference>
<dbReference type="RefSeq" id="WP_232187678.1">
    <property type="nucleotide sequence ID" value="NZ_JAIOAP010000014.1"/>
</dbReference>
<feature type="domain" description="Flavin reductase like" evidence="2">
    <location>
        <begin position="10"/>
        <end position="156"/>
    </location>
</feature>
<evidence type="ECO:0000256" key="1">
    <source>
        <dbReference type="ARBA" id="ARBA00023002"/>
    </source>
</evidence>
<sequence length="168" mass="17906">MDSTAWRSAMGKFATGITVITTKDAEGNPQGMTVNAFTSLSLDPPMLLVCLDNKSATLKHILDSKTFCVNILSAEQENVSRSFARRGDVDKFEGIPYHIGVTDIPVLDGCLAHVVCGLRKAVEGGDHQILLGDGLQLSIQQSETGPLIFYGGKYGYLTDSLPQGASAS</sequence>
<accession>A0ABV1KZ73</accession>
<organism evidence="3 4">
    <name type="scientific">Cohnella silvisoli</name>
    <dbReference type="NCBI Taxonomy" id="2873699"/>
    <lineage>
        <taxon>Bacteria</taxon>
        <taxon>Bacillati</taxon>
        <taxon>Bacillota</taxon>
        <taxon>Bacilli</taxon>
        <taxon>Bacillales</taxon>
        <taxon>Paenibacillaceae</taxon>
        <taxon>Cohnella</taxon>
    </lineage>
</organism>
<dbReference type="GO" id="GO:0016491">
    <property type="term" value="F:oxidoreductase activity"/>
    <property type="evidence" value="ECO:0007669"/>
    <property type="project" value="UniProtKB-KW"/>
</dbReference>
<dbReference type="SMART" id="SM00903">
    <property type="entry name" value="Flavin_Reduct"/>
    <property type="match status" value="1"/>
</dbReference>
<keyword evidence="1 3" id="KW-0560">Oxidoreductase</keyword>
<evidence type="ECO:0000313" key="3">
    <source>
        <dbReference type="EMBL" id="MEQ4485360.1"/>
    </source>
</evidence>
<dbReference type="Pfam" id="PF01613">
    <property type="entry name" value="Flavin_Reduct"/>
    <property type="match status" value="1"/>
</dbReference>
<dbReference type="Gene3D" id="2.30.110.10">
    <property type="entry name" value="Electron Transport, Fmn-binding Protein, Chain A"/>
    <property type="match status" value="1"/>
</dbReference>
<comment type="caution">
    <text evidence="3">The sequence shown here is derived from an EMBL/GenBank/DDBJ whole genome shotgun (WGS) entry which is preliminary data.</text>
</comment>
<dbReference type="SUPFAM" id="SSF50475">
    <property type="entry name" value="FMN-binding split barrel"/>
    <property type="match status" value="1"/>
</dbReference>
<proteinExistence type="predicted"/>
<dbReference type="PANTHER" id="PTHR30466:SF1">
    <property type="entry name" value="FMN REDUCTASE (NADH) RUTF"/>
    <property type="match status" value="1"/>
</dbReference>
<dbReference type="EMBL" id="JASKHM010000015">
    <property type="protein sequence ID" value="MEQ4485360.1"/>
    <property type="molecule type" value="Genomic_DNA"/>
</dbReference>
<dbReference type="EC" id="1.-.-.-" evidence="3"/>
<dbReference type="InterPro" id="IPR002563">
    <property type="entry name" value="Flavin_Rdtase-like_dom"/>
</dbReference>
<keyword evidence="4" id="KW-1185">Reference proteome</keyword>
<dbReference type="Proteomes" id="UP001493487">
    <property type="component" value="Unassembled WGS sequence"/>
</dbReference>
<reference evidence="3 4" key="1">
    <citation type="journal article" date="2023" name="Genome Announc.">
        <title>Pan-Genome Analyses of the Genus Cohnella and Proposal of the Novel Species Cohnella silvisoli sp. nov., Isolated from Forest Soil.</title>
        <authorList>
            <person name="Wang C."/>
            <person name="Mao L."/>
            <person name="Bao G."/>
            <person name="Zhu H."/>
        </authorList>
    </citation>
    <scope>NUCLEOTIDE SEQUENCE [LARGE SCALE GENOMIC DNA]</scope>
    <source>
        <strain evidence="3 4">NL03-T5-1</strain>
    </source>
</reference>
<gene>
    <name evidence="3" type="ORF">QJS35_23520</name>
</gene>
<dbReference type="InterPro" id="IPR012349">
    <property type="entry name" value="Split_barrel_FMN-bd"/>
</dbReference>
<evidence type="ECO:0000259" key="2">
    <source>
        <dbReference type="SMART" id="SM00903"/>
    </source>
</evidence>